<dbReference type="RefSeq" id="WP_200064702.1">
    <property type="nucleotide sequence ID" value="NZ_JAEHFW010000001.1"/>
</dbReference>
<gene>
    <name evidence="3" type="ORF">I5M19_04870</name>
</gene>
<keyword evidence="2" id="KW-0812">Transmembrane</keyword>
<keyword evidence="2" id="KW-1133">Transmembrane helix</keyword>
<reference evidence="3" key="1">
    <citation type="submission" date="2020-12" db="EMBL/GenBank/DDBJ databases">
        <title>Bacterial novel species Mucilaginibacter sp. SD-g isolated from soil.</title>
        <authorList>
            <person name="Jung H.-Y."/>
        </authorList>
    </citation>
    <scope>NUCLEOTIDE SEQUENCE</scope>
    <source>
        <strain evidence="3">SD-g</strain>
    </source>
</reference>
<sequence length="73" mass="7966">MEKRENKQIGTGKAETTRQNGESLVQVMKPFVKFGVLAVGVLASALITIVKHIPKPDTGHSAKRGKDNRVIKI</sequence>
<proteinExistence type="predicted"/>
<evidence type="ECO:0000313" key="3">
    <source>
        <dbReference type="EMBL" id="MBK0378625.1"/>
    </source>
</evidence>
<organism evidence="3 4">
    <name type="scientific">Mucilaginibacter segetis</name>
    <dbReference type="NCBI Taxonomy" id="2793071"/>
    <lineage>
        <taxon>Bacteria</taxon>
        <taxon>Pseudomonadati</taxon>
        <taxon>Bacteroidota</taxon>
        <taxon>Sphingobacteriia</taxon>
        <taxon>Sphingobacteriales</taxon>
        <taxon>Sphingobacteriaceae</taxon>
        <taxon>Mucilaginibacter</taxon>
    </lineage>
</organism>
<dbReference type="AlphaFoldDB" id="A0A934UM39"/>
<evidence type="ECO:0000256" key="2">
    <source>
        <dbReference type="SAM" id="Phobius"/>
    </source>
</evidence>
<feature type="region of interest" description="Disordered" evidence="1">
    <location>
        <begin position="1"/>
        <end position="22"/>
    </location>
</feature>
<evidence type="ECO:0000313" key="4">
    <source>
        <dbReference type="Proteomes" id="UP000613193"/>
    </source>
</evidence>
<dbReference type="Proteomes" id="UP000613193">
    <property type="component" value="Unassembled WGS sequence"/>
</dbReference>
<keyword evidence="4" id="KW-1185">Reference proteome</keyword>
<accession>A0A934UM39</accession>
<name>A0A934UM39_9SPHI</name>
<protein>
    <submittedName>
        <fullName evidence="3">Uncharacterized protein</fullName>
    </submittedName>
</protein>
<keyword evidence="2" id="KW-0472">Membrane</keyword>
<dbReference type="EMBL" id="JAEHFW010000001">
    <property type="protein sequence ID" value="MBK0378625.1"/>
    <property type="molecule type" value="Genomic_DNA"/>
</dbReference>
<evidence type="ECO:0000256" key="1">
    <source>
        <dbReference type="SAM" id="MobiDB-lite"/>
    </source>
</evidence>
<comment type="caution">
    <text evidence="3">The sequence shown here is derived from an EMBL/GenBank/DDBJ whole genome shotgun (WGS) entry which is preliminary data.</text>
</comment>
<feature type="transmembrane region" description="Helical" evidence="2">
    <location>
        <begin position="31"/>
        <end position="50"/>
    </location>
</feature>